<sequence length="250" mass="28225">MSFAASDVFLGIGTQQFTLVETHPATQQRLVNEDGTLLSAHFGLIWPQDKLRLRLEGQQSYGEIDYDGHTQSGIPHQTDTTHTITQGQASLGYLIHPTLEWYVGGNLQQTIRDVANKDNIAGATETYTELFAKSGLRLSTPSQNPHQVSIWLEWLMPAYARSDVDSRVTEDFSLRLKKAKARAYGMAYHVRLSNELSWFVEGAYLKHSYQDSTRATVINYGNGFAETYYQPPISFSHTQVYTGLVWHIPH</sequence>
<keyword evidence="2" id="KW-1185">Reference proteome</keyword>
<evidence type="ECO:0000313" key="1">
    <source>
        <dbReference type="EMBL" id="PTQ90627.1"/>
    </source>
</evidence>
<evidence type="ECO:0000313" key="2">
    <source>
        <dbReference type="Proteomes" id="UP000244223"/>
    </source>
</evidence>
<comment type="caution">
    <text evidence="1">The sequence shown here is derived from an EMBL/GenBank/DDBJ whole genome shotgun (WGS) entry which is preliminary data.</text>
</comment>
<protein>
    <submittedName>
        <fullName evidence="1">Uncharacterized protein</fullName>
    </submittedName>
</protein>
<proteinExistence type="predicted"/>
<dbReference type="EMBL" id="QAON01000002">
    <property type="protein sequence ID" value="PTQ90627.1"/>
    <property type="molecule type" value="Genomic_DNA"/>
</dbReference>
<reference evidence="1 2" key="1">
    <citation type="submission" date="2018-04" db="EMBL/GenBank/DDBJ databases">
        <title>Genomic Encyclopedia of Archaeal and Bacterial Type Strains, Phase II (KMG-II): from individual species to whole genera.</title>
        <authorList>
            <person name="Goeker M."/>
        </authorList>
    </citation>
    <scope>NUCLEOTIDE SEQUENCE [LARGE SCALE GENOMIC DNA]</scope>
    <source>
        <strain evidence="1 2">DSM 5822</strain>
    </source>
</reference>
<dbReference type="AlphaFoldDB" id="A0A2T5J2B0"/>
<organism evidence="1 2">
    <name type="scientific">Agitococcus lubricus</name>
    <dbReference type="NCBI Taxonomy" id="1077255"/>
    <lineage>
        <taxon>Bacteria</taxon>
        <taxon>Pseudomonadati</taxon>
        <taxon>Pseudomonadota</taxon>
        <taxon>Gammaproteobacteria</taxon>
        <taxon>Moraxellales</taxon>
        <taxon>Moraxellaceae</taxon>
        <taxon>Agitococcus</taxon>
    </lineage>
</organism>
<name>A0A2T5J2B0_9GAMM</name>
<accession>A0A2T5J2B0</accession>
<dbReference type="Proteomes" id="UP000244223">
    <property type="component" value="Unassembled WGS sequence"/>
</dbReference>
<gene>
    <name evidence="1" type="ORF">C8N29_10226</name>
</gene>